<keyword evidence="3" id="KW-1185">Reference proteome</keyword>
<evidence type="ECO:0000313" key="3">
    <source>
        <dbReference type="Proteomes" id="UP001597343"/>
    </source>
</evidence>
<sequence length="105" mass="11724">MNRWIWVLSMMLILGGASCLAVSANGPWGFALFGFFCWVSPLFRILLLVAGVLVIGGIAIRGFYKASARKSHCPRCHAVRLQEWSLCYRCGHELSADNHKKITNL</sequence>
<protein>
    <recommendedName>
        <fullName evidence="4">Zinc ribbon domain-containing protein</fullName>
    </recommendedName>
</protein>
<evidence type="ECO:0000313" key="2">
    <source>
        <dbReference type="EMBL" id="MFD2170041.1"/>
    </source>
</evidence>
<keyword evidence="1" id="KW-1133">Transmembrane helix</keyword>
<dbReference type="RefSeq" id="WP_386045661.1">
    <property type="nucleotide sequence ID" value="NZ_JBHUIO010000005.1"/>
</dbReference>
<proteinExistence type="predicted"/>
<evidence type="ECO:0008006" key="4">
    <source>
        <dbReference type="Google" id="ProtNLM"/>
    </source>
</evidence>
<reference evidence="3" key="1">
    <citation type="journal article" date="2019" name="Int. J. Syst. Evol. Microbiol.">
        <title>The Global Catalogue of Microorganisms (GCM) 10K type strain sequencing project: providing services to taxonomists for standard genome sequencing and annotation.</title>
        <authorList>
            <consortium name="The Broad Institute Genomics Platform"/>
            <consortium name="The Broad Institute Genome Sequencing Center for Infectious Disease"/>
            <person name="Wu L."/>
            <person name="Ma J."/>
        </authorList>
    </citation>
    <scope>NUCLEOTIDE SEQUENCE [LARGE SCALE GENOMIC DNA]</scope>
    <source>
        <strain evidence="3">CGMCC 1.13574</strain>
    </source>
</reference>
<name>A0ABW4ZX87_9BACL</name>
<dbReference type="EMBL" id="JBHUIO010000005">
    <property type="protein sequence ID" value="MFD2170041.1"/>
    <property type="molecule type" value="Genomic_DNA"/>
</dbReference>
<keyword evidence="1" id="KW-0812">Transmembrane</keyword>
<gene>
    <name evidence="2" type="ORF">ACFSOY_08530</name>
</gene>
<feature type="transmembrane region" description="Helical" evidence="1">
    <location>
        <begin position="33"/>
        <end position="60"/>
    </location>
</feature>
<comment type="caution">
    <text evidence="2">The sequence shown here is derived from an EMBL/GenBank/DDBJ whole genome shotgun (WGS) entry which is preliminary data.</text>
</comment>
<evidence type="ECO:0000256" key="1">
    <source>
        <dbReference type="SAM" id="Phobius"/>
    </source>
</evidence>
<accession>A0ABW4ZX87</accession>
<dbReference type="PROSITE" id="PS51257">
    <property type="entry name" value="PROKAR_LIPOPROTEIN"/>
    <property type="match status" value="1"/>
</dbReference>
<keyword evidence="1" id="KW-0472">Membrane</keyword>
<organism evidence="2 3">
    <name type="scientific">Tumebacillus lipolyticus</name>
    <dbReference type="NCBI Taxonomy" id="1280370"/>
    <lineage>
        <taxon>Bacteria</taxon>
        <taxon>Bacillati</taxon>
        <taxon>Bacillota</taxon>
        <taxon>Bacilli</taxon>
        <taxon>Bacillales</taxon>
        <taxon>Alicyclobacillaceae</taxon>
        <taxon>Tumebacillus</taxon>
    </lineage>
</organism>
<dbReference type="Proteomes" id="UP001597343">
    <property type="component" value="Unassembled WGS sequence"/>
</dbReference>